<organism evidence="1 2">
    <name type="scientific">Xylaria curta</name>
    <dbReference type="NCBI Taxonomy" id="42375"/>
    <lineage>
        <taxon>Eukaryota</taxon>
        <taxon>Fungi</taxon>
        <taxon>Dikarya</taxon>
        <taxon>Ascomycota</taxon>
        <taxon>Pezizomycotina</taxon>
        <taxon>Sordariomycetes</taxon>
        <taxon>Xylariomycetidae</taxon>
        <taxon>Xylariales</taxon>
        <taxon>Xylariaceae</taxon>
        <taxon>Xylaria</taxon>
    </lineage>
</organism>
<accession>A0ACC1MF43</accession>
<evidence type="ECO:0000313" key="1">
    <source>
        <dbReference type="EMBL" id="KAJ2965266.1"/>
    </source>
</evidence>
<dbReference type="EMBL" id="JAPDGR010005706">
    <property type="protein sequence ID" value="KAJ2965266.1"/>
    <property type="molecule type" value="Genomic_DNA"/>
</dbReference>
<reference evidence="1" key="1">
    <citation type="submission" date="2022-10" db="EMBL/GenBank/DDBJ databases">
        <title>Genome Sequence of Xylaria curta.</title>
        <authorList>
            <person name="Buettner E."/>
        </authorList>
    </citation>
    <scope>NUCLEOTIDE SEQUENCE</scope>
    <source>
        <strain evidence="1">Babe10</strain>
    </source>
</reference>
<dbReference type="Proteomes" id="UP001143856">
    <property type="component" value="Unassembled WGS sequence"/>
</dbReference>
<proteinExistence type="predicted"/>
<protein>
    <submittedName>
        <fullName evidence="1">Uncharacterized protein</fullName>
    </submittedName>
</protein>
<keyword evidence="2" id="KW-1185">Reference proteome</keyword>
<gene>
    <name evidence="1" type="ORF">NUW58_g10920</name>
</gene>
<sequence>MIRSNPNKLPFNRLICHVDSELALKQANLGRIPRSQGASCPRSKTNTITKSVITMMHDMFTPKMLGDNIKTMVNSVKGNIQVLEGRVKKDLIEVVLSSTVGPGFSLNGAFASTDEKITPAHLSTAM</sequence>
<name>A0ACC1MF43_9PEZI</name>
<evidence type="ECO:0000313" key="2">
    <source>
        <dbReference type="Proteomes" id="UP001143856"/>
    </source>
</evidence>
<comment type="caution">
    <text evidence="1">The sequence shown here is derived from an EMBL/GenBank/DDBJ whole genome shotgun (WGS) entry which is preliminary data.</text>
</comment>